<dbReference type="InterPro" id="IPR050631">
    <property type="entry name" value="PheA/TfdB_FAD_monoxygenase"/>
</dbReference>
<dbReference type="GO" id="GO:0004497">
    <property type="term" value="F:monooxygenase activity"/>
    <property type="evidence" value="ECO:0007669"/>
    <property type="project" value="UniProtKB-KW"/>
</dbReference>
<dbReference type="InterPro" id="IPR036188">
    <property type="entry name" value="FAD/NAD-bd_sf"/>
</dbReference>
<dbReference type="Pfam" id="PF01494">
    <property type="entry name" value="FAD_binding_3"/>
    <property type="match status" value="1"/>
</dbReference>
<keyword evidence="3" id="KW-0503">Monooxygenase</keyword>
<reference evidence="3 4" key="1">
    <citation type="submission" date="2023-10" db="EMBL/GenBank/DDBJ databases">
        <title>Niallia locisalis sp.nov. isolated from a salt pond sample.</title>
        <authorList>
            <person name="Li X.-J."/>
            <person name="Dong L."/>
        </authorList>
    </citation>
    <scope>NUCLEOTIDE SEQUENCE [LARGE SCALE GENOMIC DNA]</scope>
    <source>
        <strain evidence="3 4">DSM 29761</strain>
    </source>
</reference>
<dbReference type="EMBL" id="CP137640">
    <property type="protein sequence ID" value="WVX80321.1"/>
    <property type="molecule type" value="Genomic_DNA"/>
</dbReference>
<dbReference type="PRINTS" id="PR00420">
    <property type="entry name" value="RNGMNOXGNASE"/>
</dbReference>
<dbReference type="RefSeq" id="WP_338449251.1">
    <property type="nucleotide sequence ID" value="NZ_CP137640.1"/>
</dbReference>
<keyword evidence="4" id="KW-1185">Reference proteome</keyword>
<name>A0ABZ2C9D6_9BACI</name>
<feature type="domain" description="FAD-binding" evidence="2">
    <location>
        <begin position="7"/>
        <end position="319"/>
    </location>
</feature>
<evidence type="ECO:0000259" key="2">
    <source>
        <dbReference type="Pfam" id="PF01494"/>
    </source>
</evidence>
<dbReference type="PANTHER" id="PTHR43476">
    <property type="entry name" value="3-(3-HYDROXY-PHENYL)PROPIONATE/3-HYDROXYCINNAMIC ACID HYDROXYLASE"/>
    <property type="match status" value="1"/>
</dbReference>
<sequence length="365" mass="41350">MKSYDYKTDVCIVGAGPAGALLAYLLSSHNISTILVERNTHINKEFRGEHLNETGEAILRRYGLFDELENIGLLRMESVEYWDHGEVFKKIIPDERVNHCGIHVPQKHLLGLILKKSEPLNDFNLLLNTKVTALLEEDGQFTGVKAIKDGKEITIKSSLIVGADGRFSTVRKLAKIPFEKIKHGYDLLWARIPAPEDWEPTVRMALIDNEQLALFTQQGGYIQIGWNIEEGTYPELRKHSITPFIDRLIEAFPQLANTVRAEIQSWDDFVLLQVQSSRSENWVKKNLVIIGDAAHTMSPTGAIGINSAMKDADVLFQILNDADSMEQVGSIELQLFEQLRRNEVEAQQKEQLQKEESFGKQFIPV</sequence>
<evidence type="ECO:0000313" key="4">
    <source>
        <dbReference type="Proteomes" id="UP001357223"/>
    </source>
</evidence>
<dbReference type="PANTHER" id="PTHR43476:SF5">
    <property type="entry name" value="FAD-DEPENDENT MONOOXYGENASE"/>
    <property type="match status" value="1"/>
</dbReference>
<dbReference type="Proteomes" id="UP001357223">
    <property type="component" value="Chromosome"/>
</dbReference>
<dbReference type="SUPFAM" id="SSF51905">
    <property type="entry name" value="FAD/NAD(P)-binding domain"/>
    <property type="match status" value="1"/>
</dbReference>
<evidence type="ECO:0000256" key="1">
    <source>
        <dbReference type="ARBA" id="ARBA00023002"/>
    </source>
</evidence>
<keyword evidence="1" id="KW-0560">Oxidoreductase</keyword>
<protein>
    <submittedName>
        <fullName evidence="3">FAD-dependent monooxygenase</fullName>
    </submittedName>
</protein>
<accession>A0ABZ2C9D6</accession>
<organism evidence="3 4">
    <name type="scientific">Niallia oryzisoli</name>
    <dbReference type="NCBI Taxonomy" id="1737571"/>
    <lineage>
        <taxon>Bacteria</taxon>
        <taxon>Bacillati</taxon>
        <taxon>Bacillota</taxon>
        <taxon>Bacilli</taxon>
        <taxon>Bacillales</taxon>
        <taxon>Bacillaceae</taxon>
        <taxon>Niallia</taxon>
    </lineage>
</organism>
<dbReference type="Gene3D" id="3.50.50.60">
    <property type="entry name" value="FAD/NAD(P)-binding domain"/>
    <property type="match status" value="2"/>
</dbReference>
<evidence type="ECO:0000313" key="3">
    <source>
        <dbReference type="EMBL" id="WVX80321.1"/>
    </source>
</evidence>
<dbReference type="InterPro" id="IPR002938">
    <property type="entry name" value="FAD-bd"/>
</dbReference>
<proteinExistence type="predicted"/>
<gene>
    <name evidence="3" type="ORF">R4Z09_24175</name>
</gene>